<evidence type="ECO:0000313" key="4">
    <source>
        <dbReference type="Proteomes" id="UP000008810"/>
    </source>
</evidence>
<dbReference type="PANTHER" id="PTHR32133">
    <property type="entry name" value="OS07G0120400 PROTEIN"/>
    <property type="match status" value="1"/>
</dbReference>
<proteinExistence type="predicted"/>
<organism evidence="2">
    <name type="scientific">Brachypodium distachyon</name>
    <name type="common">Purple false brome</name>
    <name type="synonym">Trachynia distachya</name>
    <dbReference type="NCBI Taxonomy" id="15368"/>
    <lineage>
        <taxon>Eukaryota</taxon>
        <taxon>Viridiplantae</taxon>
        <taxon>Streptophyta</taxon>
        <taxon>Embryophyta</taxon>
        <taxon>Tracheophyta</taxon>
        <taxon>Spermatophyta</taxon>
        <taxon>Magnoliopsida</taxon>
        <taxon>Liliopsida</taxon>
        <taxon>Poales</taxon>
        <taxon>Poaceae</taxon>
        <taxon>BOP clade</taxon>
        <taxon>Pooideae</taxon>
        <taxon>Stipodae</taxon>
        <taxon>Brachypodieae</taxon>
        <taxon>Brachypodium</taxon>
    </lineage>
</organism>
<reference evidence="3" key="3">
    <citation type="submission" date="2018-08" db="UniProtKB">
        <authorList>
            <consortium name="EnsemblPlants"/>
        </authorList>
    </citation>
    <scope>IDENTIFICATION</scope>
    <source>
        <strain evidence="3">cv. Bd21</strain>
    </source>
</reference>
<dbReference type="AlphaFoldDB" id="A0A2K2D738"/>
<dbReference type="EnsemblPlants" id="PNT70092">
    <property type="protein sequence ID" value="PNT70092"/>
    <property type="gene ID" value="BRADI_2g05246v3"/>
</dbReference>
<feature type="compositionally biased region" description="Pro residues" evidence="1">
    <location>
        <begin position="13"/>
        <end position="25"/>
    </location>
</feature>
<dbReference type="PANTHER" id="PTHR32133:SF305">
    <property type="entry name" value="F-BOX DOMAIN-CONTAINING PROTEIN"/>
    <property type="match status" value="1"/>
</dbReference>
<sequence>MVLPDELFEEDPPPPPAGRAGVPPPRLHRLQAMAAPPIRPQNPPPPPYTPRETLLLGFLHNLFENRIPGFIPTTASAFPLVVPDQRDCRHGHALLFAQGNRGNHLLVWDPITGYQWCVLAPTCSRAVRERGRGLCSGQRLPRGPFRVVFMFPHGITPISAAAQVLVPHGQQPEALAGEG</sequence>
<reference evidence="2" key="2">
    <citation type="submission" date="2017-06" db="EMBL/GenBank/DDBJ databases">
        <title>WGS assembly of Brachypodium distachyon.</title>
        <authorList>
            <consortium name="The International Brachypodium Initiative"/>
            <person name="Lucas S."/>
            <person name="Harmon-Smith M."/>
            <person name="Lail K."/>
            <person name="Tice H."/>
            <person name="Grimwood J."/>
            <person name="Bruce D."/>
            <person name="Barry K."/>
            <person name="Shu S."/>
            <person name="Lindquist E."/>
            <person name="Wang M."/>
            <person name="Pitluck S."/>
            <person name="Vogel J.P."/>
            <person name="Garvin D.F."/>
            <person name="Mockler T.C."/>
            <person name="Schmutz J."/>
            <person name="Rokhsar D."/>
            <person name="Bevan M.W."/>
        </authorList>
    </citation>
    <scope>NUCLEOTIDE SEQUENCE</scope>
    <source>
        <strain evidence="2">Bd21</strain>
    </source>
</reference>
<evidence type="ECO:0000313" key="3">
    <source>
        <dbReference type="EnsemblPlants" id="PNT70092"/>
    </source>
</evidence>
<dbReference type="STRING" id="15368.A0A2K2D738"/>
<name>A0A2K2D738_BRADI</name>
<dbReference type="Gramene" id="PNT70092">
    <property type="protein sequence ID" value="PNT70092"/>
    <property type="gene ID" value="BRADI_2g05246v3"/>
</dbReference>
<dbReference type="OrthoDB" id="2018754at2759"/>
<accession>A0A2K2D738</accession>
<feature type="compositionally biased region" description="Acidic residues" evidence="1">
    <location>
        <begin position="1"/>
        <end position="12"/>
    </location>
</feature>
<gene>
    <name evidence="2" type="ORF">BRADI_2g05246v3</name>
</gene>
<dbReference type="EMBL" id="CM000881">
    <property type="protein sequence ID" value="PNT70092.1"/>
    <property type="molecule type" value="Genomic_DNA"/>
</dbReference>
<dbReference type="InParanoid" id="A0A2K2D738"/>
<feature type="region of interest" description="Disordered" evidence="1">
    <location>
        <begin position="1"/>
        <end position="25"/>
    </location>
</feature>
<evidence type="ECO:0000256" key="1">
    <source>
        <dbReference type="SAM" id="MobiDB-lite"/>
    </source>
</evidence>
<reference evidence="2 3" key="1">
    <citation type="journal article" date="2010" name="Nature">
        <title>Genome sequencing and analysis of the model grass Brachypodium distachyon.</title>
        <authorList>
            <consortium name="International Brachypodium Initiative"/>
        </authorList>
    </citation>
    <scope>NUCLEOTIDE SEQUENCE [LARGE SCALE GENOMIC DNA]</scope>
    <source>
        <strain evidence="2 3">Bd21</strain>
    </source>
</reference>
<protein>
    <submittedName>
        <fullName evidence="2 3">Uncharacterized protein</fullName>
    </submittedName>
</protein>
<dbReference type="Proteomes" id="UP000008810">
    <property type="component" value="Chromosome 2"/>
</dbReference>
<evidence type="ECO:0000313" key="2">
    <source>
        <dbReference type="EMBL" id="PNT70092.1"/>
    </source>
</evidence>
<keyword evidence="4" id="KW-1185">Reference proteome</keyword>